<dbReference type="InterPro" id="IPR027417">
    <property type="entry name" value="P-loop_NTPase"/>
</dbReference>
<evidence type="ECO:0000259" key="1">
    <source>
        <dbReference type="Pfam" id="PF00004"/>
    </source>
</evidence>
<feature type="domain" description="ATPase AAA-type core" evidence="1">
    <location>
        <begin position="22"/>
        <end position="114"/>
    </location>
</feature>
<dbReference type="EMBL" id="BARS01030012">
    <property type="protein sequence ID" value="GAG16898.1"/>
    <property type="molecule type" value="Genomic_DNA"/>
</dbReference>
<proteinExistence type="predicted"/>
<protein>
    <recommendedName>
        <fullName evidence="1">ATPase AAA-type core domain-containing protein</fullName>
    </recommendedName>
</protein>
<dbReference type="InterPro" id="IPR003959">
    <property type="entry name" value="ATPase_AAA_core"/>
</dbReference>
<comment type="caution">
    <text evidence="2">The sequence shown here is derived from an EMBL/GenBank/DDBJ whole genome shotgun (WGS) entry which is preliminary data.</text>
</comment>
<dbReference type="GO" id="GO:0005524">
    <property type="term" value="F:ATP binding"/>
    <property type="evidence" value="ECO:0007669"/>
    <property type="project" value="InterPro"/>
</dbReference>
<dbReference type="CDD" id="cd00009">
    <property type="entry name" value="AAA"/>
    <property type="match status" value="1"/>
</dbReference>
<dbReference type="AlphaFoldDB" id="X0VWT0"/>
<name>X0VWT0_9ZZZZ</name>
<sequence length="137" mass="15480">MFDIKREKLINNFMSSIKKGHLLIVGNPGSGKTWLITKTSEKIADENIPNVIIRADSIEVDSLSDFRRALGIDNPIEEALNYLSGGKRSILFIDGLDAARSEAKQSIYRQLINLVLSRCKDWFVVASIRTYDVKHSR</sequence>
<dbReference type="Pfam" id="PF00004">
    <property type="entry name" value="AAA"/>
    <property type="match status" value="1"/>
</dbReference>
<evidence type="ECO:0000313" key="2">
    <source>
        <dbReference type="EMBL" id="GAG16898.1"/>
    </source>
</evidence>
<dbReference type="SUPFAM" id="SSF52540">
    <property type="entry name" value="P-loop containing nucleoside triphosphate hydrolases"/>
    <property type="match status" value="1"/>
</dbReference>
<dbReference type="GO" id="GO:0016887">
    <property type="term" value="F:ATP hydrolysis activity"/>
    <property type="evidence" value="ECO:0007669"/>
    <property type="project" value="InterPro"/>
</dbReference>
<reference evidence="2" key="1">
    <citation type="journal article" date="2014" name="Front. Microbiol.">
        <title>High frequency of phylogenetically diverse reductive dehalogenase-homologous genes in deep subseafloor sedimentary metagenomes.</title>
        <authorList>
            <person name="Kawai M."/>
            <person name="Futagami T."/>
            <person name="Toyoda A."/>
            <person name="Takaki Y."/>
            <person name="Nishi S."/>
            <person name="Hori S."/>
            <person name="Arai W."/>
            <person name="Tsubouchi T."/>
            <person name="Morono Y."/>
            <person name="Uchiyama I."/>
            <person name="Ito T."/>
            <person name="Fujiyama A."/>
            <person name="Inagaki F."/>
            <person name="Takami H."/>
        </authorList>
    </citation>
    <scope>NUCLEOTIDE SEQUENCE</scope>
    <source>
        <strain evidence="2">Expedition CK06-06</strain>
    </source>
</reference>
<feature type="non-terminal residue" evidence="2">
    <location>
        <position position="137"/>
    </location>
</feature>
<accession>X0VWT0</accession>
<dbReference type="Gene3D" id="3.40.50.300">
    <property type="entry name" value="P-loop containing nucleotide triphosphate hydrolases"/>
    <property type="match status" value="1"/>
</dbReference>
<gene>
    <name evidence="2" type="ORF">S01H1_46846</name>
</gene>
<organism evidence="2">
    <name type="scientific">marine sediment metagenome</name>
    <dbReference type="NCBI Taxonomy" id="412755"/>
    <lineage>
        <taxon>unclassified sequences</taxon>
        <taxon>metagenomes</taxon>
        <taxon>ecological metagenomes</taxon>
    </lineage>
</organism>